<feature type="domain" description="DUF3846" evidence="1">
    <location>
        <begin position="1"/>
        <end position="95"/>
    </location>
</feature>
<dbReference type="RefSeq" id="WP_078115924.1">
    <property type="nucleotide sequence ID" value="NZ_MWMH01000004.1"/>
</dbReference>
<dbReference type="Pfam" id="PF12957">
    <property type="entry name" value="DUF3846"/>
    <property type="match status" value="1"/>
</dbReference>
<evidence type="ECO:0000259" key="1">
    <source>
        <dbReference type="Pfam" id="PF12957"/>
    </source>
</evidence>
<dbReference type="EMBL" id="MWMH01000004">
    <property type="protein sequence ID" value="OOP72837.1"/>
    <property type="molecule type" value="Genomic_DNA"/>
</dbReference>
<proteinExistence type="predicted"/>
<evidence type="ECO:0000313" key="3">
    <source>
        <dbReference type="Proteomes" id="UP000190959"/>
    </source>
</evidence>
<accession>A0A1S9N5M7</accession>
<dbReference type="InterPro" id="IPR024559">
    <property type="entry name" value="DUF3846"/>
</dbReference>
<evidence type="ECO:0000313" key="2">
    <source>
        <dbReference type="EMBL" id="OOP72837.1"/>
    </source>
</evidence>
<gene>
    <name evidence="2" type="ORF">CBEIBR21_13545</name>
</gene>
<protein>
    <recommendedName>
        <fullName evidence="1">DUF3846 domain-containing protein</fullName>
    </recommendedName>
</protein>
<organism evidence="2 3">
    <name type="scientific">Clostridium beijerinckii</name>
    <name type="common">Clostridium MP</name>
    <dbReference type="NCBI Taxonomy" id="1520"/>
    <lineage>
        <taxon>Bacteria</taxon>
        <taxon>Bacillati</taxon>
        <taxon>Bacillota</taxon>
        <taxon>Clostridia</taxon>
        <taxon>Eubacteriales</taxon>
        <taxon>Clostridiaceae</taxon>
        <taxon>Clostridium</taxon>
    </lineage>
</organism>
<reference evidence="2 3" key="1">
    <citation type="submission" date="2017-02" db="EMBL/GenBank/DDBJ databases">
        <title>Genome sequence of Clostridium beijerinckii Br21.</title>
        <authorList>
            <person name="Fonseca B.C."/>
            <person name="Guazzaroni M.E."/>
            <person name="Riano-Pachon D.M."/>
            <person name="Reginatto V."/>
        </authorList>
    </citation>
    <scope>NUCLEOTIDE SEQUENCE [LARGE SCALE GENOMIC DNA]</scope>
    <source>
        <strain evidence="2 3">Br21</strain>
    </source>
</reference>
<dbReference type="AlphaFoldDB" id="A0A1S9N5M7"/>
<comment type="caution">
    <text evidence="2">The sequence shown here is derived from an EMBL/GenBank/DDBJ whole genome shotgun (WGS) entry which is preliminary data.</text>
</comment>
<name>A0A1S9N5M7_CLOBE</name>
<sequence>MRVLIVQPKARPYAAEIESGLEPMQELVGGSIEMVDLDDNTSLVCNEEGKIQGLEGNRRIGRDIIAGTFFLCGFNEEGESVSLSDEQISKYYERFREPEHYSQEEVEDSAFMDVYIPDYEDEMEL</sequence>
<dbReference type="Proteomes" id="UP000190959">
    <property type="component" value="Unassembled WGS sequence"/>
</dbReference>